<comment type="similarity">
    <text evidence="5">Belongs to the SAT4 family.</text>
</comment>
<sequence>MAFSFPPQSFVVWGVILSLLHLIAIGSTVFRIVHRYRTKKLWWDDYLAFIPLTMDCALFIQLWCRFSRKFVSRDRMIESFWLASFLFLSVVWFSRMSLSLSVARIFPQRHKARRGGFILAVTFLLYAGSIILVTLTCRGGGRTWYRMESKHCLRTRTGHYIGGLTATALDIAADAALIVYPLYVFWRVRLPRNQKRLVLVVSCASGLTLLSAVLLCIFWYGGINMGPHGSLLRSVTAQIEATISLIVCNLLVVTMFFYRLCRRIHNIEDSSGEGSDDSEMCSTRSVQPKETSYISSLTDVQTSGDNAGRQLGMGDLSLRYSAPFSSATPSTPP</sequence>
<feature type="domain" description="Rhodopsin" evidence="8">
    <location>
        <begin position="31"/>
        <end position="214"/>
    </location>
</feature>
<dbReference type="OrthoDB" id="3229610at2759"/>
<comment type="subcellular location">
    <subcellularLocation>
        <location evidence="1">Membrane</location>
        <topology evidence="1">Multi-pass membrane protein</topology>
    </subcellularLocation>
</comment>
<accession>A0A8S0W7Q8</accession>
<name>A0A8S0W7Q8_CYCAE</name>
<reference evidence="9 10" key="1">
    <citation type="submission" date="2020-01" db="EMBL/GenBank/DDBJ databases">
        <authorList>
            <person name="Gupta K D."/>
        </authorList>
    </citation>
    <scope>NUCLEOTIDE SEQUENCE [LARGE SCALE GENOMIC DNA]</scope>
</reference>
<evidence type="ECO:0000256" key="3">
    <source>
        <dbReference type="ARBA" id="ARBA00022989"/>
    </source>
</evidence>
<feature type="transmembrane region" description="Helical" evidence="7">
    <location>
        <begin position="12"/>
        <end position="34"/>
    </location>
</feature>
<dbReference type="Pfam" id="PF20684">
    <property type="entry name" value="Fung_rhodopsin"/>
    <property type="match status" value="1"/>
</dbReference>
<feature type="compositionally biased region" description="Polar residues" evidence="6">
    <location>
        <begin position="280"/>
        <end position="305"/>
    </location>
</feature>
<evidence type="ECO:0000256" key="7">
    <source>
        <dbReference type="SAM" id="Phobius"/>
    </source>
</evidence>
<dbReference type="Proteomes" id="UP000467700">
    <property type="component" value="Unassembled WGS sequence"/>
</dbReference>
<dbReference type="PANTHER" id="PTHR33048">
    <property type="entry name" value="PTH11-LIKE INTEGRAL MEMBRANE PROTEIN (AFU_ORTHOLOGUE AFUA_5G11245)"/>
    <property type="match status" value="1"/>
</dbReference>
<dbReference type="EMBL" id="CACVBS010000029">
    <property type="protein sequence ID" value="CAA7260466.1"/>
    <property type="molecule type" value="Genomic_DNA"/>
</dbReference>
<comment type="caution">
    <text evidence="9">The sequence shown here is derived from an EMBL/GenBank/DDBJ whole genome shotgun (WGS) entry which is preliminary data.</text>
</comment>
<dbReference type="InterPro" id="IPR052337">
    <property type="entry name" value="SAT4-like"/>
</dbReference>
<evidence type="ECO:0000256" key="6">
    <source>
        <dbReference type="SAM" id="MobiDB-lite"/>
    </source>
</evidence>
<keyword evidence="10" id="KW-1185">Reference proteome</keyword>
<evidence type="ECO:0000256" key="5">
    <source>
        <dbReference type="ARBA" id="ARBA00038359"/>
    </source>
</evidence>
<evidence type="ECO:0000256" key="4">
    <source>
        <dbReference type="ARBA" id="ARBA00023136"/>
    </source>
</evidence>
<organism evidence="9 10">
    <name type="scientific">Cyclocybe aegerita</name>
    <name type="common">Black poplar mushroom</name>
    <name type="synonym">Agrocybe aegerita</name>
    <dbReference type="NCBI Taxonomy" id="1973307"/>
    <lineage>
        <taxon>Eukaryota</taxon>
        <taxon>Fungi</taxon>
        <taxon>Dikarya</taxon>
        <taxon>Basidiomycota</taxon>
        <taxon>Agaricomycotina</taxon>
        <taxon>Agaricomycetes</taxon>
        <taxon>Agaricomycetidae</taxon>
        <taxon>Agaricales</taxon>
        <taxon>Agaricineae</taxon>
        <taxon>Bolbitiaceae</taxon>
        <taxon>Cyclocybe</taxon>
    </lineage>
</organism>
<keyword evidence="2 7" id="KW-0812">Transmembrane</keyword>
<evidence type="ECO:0000313" key="9">
    <source>
        <dbReference type="EMBL" id="CAA7260466.1"/>
    </source>
</evidence>
<feature type="compositionally biased region" description="Acidic residues" evidence="6">
    <location>
        <begin position="270"/>
        <end position="279"/>
    </location>
</feature>
<dbReference type="InterPro" id="IPR049326">
    <property type="entry name" value="Rhodopsin_dom_fungi"/>
</dbReference>
<evidence type="ECO:0000256" key="1">
    <source>
        <dbReference type="ARBA" id="ARBA00004141"/>
    </source>
</evidence>
<keyword evidence="4 7" id="KW-0472">Membrane</keyword>
<gene>
    <name evidence="9" type="ORF">AAE3_LOCUS2726</name>
</gene>
<dbReference type="PANTHER" id="PTHR33048:SF47">
    <property type="entry name" value="INTEGRAL MEMBRANE PROTEIN-RELATED"/>
    <property type="match status" value="1"/>
</dbReference>
<dbReference type="GO" id="GO:0016020">
    <property type="term" value="C:membrane"/>
    <property type="evidence" value="ECO:0007669"/>
    <property type="project" value="UniProtKB-SubCell"/>
</dbReference>
<keyword evidence="3 7" id="KW-1133">Transmembrane helix</keyword>
<protein>
    <recommendedName>
        <fullName evidence="8">Rhodopsin domain-containing protein</fullName>
    </recommendedName>
</protein>
<feature type="transmembrane region" description="Helical" evidence="7">
    <location>
        <begin position="83"/>
        <end position="106"/>
    </location>
</feature>
<evidence type="ECO:0000256" key="2">
    <source>
        <dbReference type="ARBA" id="ARBA00022692"/>
    </source>
</evidence>
<proteinExistence type="inferred from homology"/>
<feature type="transmembrane region" description="Helical" evidence="7">
    <location>
        <begin position="197"/>
        <end position="221"/>
    </location>
</feature>
<feature type="transmembrane region" description="Helical" evidence="7">
    <location>
        <begin position="46"/>
        <end position="63"/>
    </location>
</feature>
<evidence type="ECO:0000259" key="8">
    <source>
        <dbReference type="Pfam" id="PF20684"/>
    </source>
</evidence>
<feature type="region of interest" description="Disordered" evidence="6">
    <location>
        <begin position="270"/>
        <end position="313"/>
    </location>
</feature>
<feature type="transmembrane region" description="Helical" evidence="7">
    <location>
        <begin position="118"/>
        <end position="141"/>
    </location>
</feature>
<evidence type="ECO:0000313" key="10">
    <source>
        <dbReference type="Proteomes" id="UP000467700"/>
    </source>
</evidence>
<feature type="transmembrane region" description="Helical" evidence="7">
    <location>
        <begin position="241"/>
        <end position="261"/>
    </location>
</feature>
<feature type="transmembrane region" description="Helical" evidence="7">
    <location>
        <begin position="161"/>
        <end position="185"/>
    </location>
</feature>
<dbReference type="AlphaFoldDB" id="A0A8S0W7Q8"/>